<gene>
    <name evidence="1" type="ORF">R4146_01015</name>
</gene>
<sequence>MTKLDTTLITVDDAWAMLKDKKQQQNERFPQFQKNGKFILPDYKLTRKREAFKIRKRTFLKRHARSYVAFDSNNGQTLWLHNFPSLSEALFWLDTGLKSNDTDSHSSYRQWKDRHLDDINEFKEQLRKKSKHRHIPKAESTD</sequence>
<comment type="caution">
    <text evidence="1">The sequence shown here is derived from an EMBL/GenBank/DDBJ whole genome shotgun (WGS) entry which is preliminary data.</text>
</comment>
<accession>A0ABU8SIQ6</accession>
<dbReference type="Proteomes" id="UP001370590">
    <property type="component" value="Unassembled WGS sequence"/>
</dbReference>
<protein>
    <submittedName>
        <fullName evidence="1">Uncharacterized protein</fullName>
    </submittedName>
</protein>
<evidence type="ECO:0000313" key="1">
    <source>
        <dbReference type="EMBL" id="MEJ6399769.1"/>
    </source>
</evidence>
<dbReference type="RefSeq" id="WP_339959609.1">
    <property type="nucleotide sequence ID" value="NZ_JAWMWH010000001.1"/>
</dbReference>
<name>A0ABU8SIQ6_9LACO</name>
<evidence type="ECO:0000313" key="2">
    <source>
        <dbReference type="Proteomes" id="UP001370590"/>
    </source>
</evidence>
<organism evidence="1 2">
    <name type="scientific">Nicoliella lavandulae</name>
    <dbReference type="NCBI Taxonomy" id="3082954"/>
    <lineage>
        <taxon>Bacteria</taxon>
        <taxon>Bacillati</taxon>
        <taxon>Bacillota</taxon>
        <taxon>Bacilli</taxon>
        <taxon>Lactobacillales</taxon>
        <taxon>Lactobacillaceae</taxon>
        <taxon>Nicoliella</taxon>
    </lineage>
</organism>
<proteinExistence type="predicted"/>
<keyword evidence="2" id="KW-1185">Reference proteome</keyword>
<reference evidence="1 2" key="1">
    <citation type="submission" date="2023-10" db="EMBL/GenBank/DDBJ databases">
        <title>Nicoliella lavandulae sp. nov. isolated from Lavandula angustifolia flowers.</title>
        <authorList>
            <person name="Alcantara C."/>
            <person name="Zuniga M."/>
            <person name="Landete J.M."/>
            <person name="Monedero V."/>
        </authorList>
    </citation>
    <scope>NUCLEOTIDE SEQUENCE [LARGE SCALE GENOMIC DNA]</scope>
    <source>
        <strain evidence="1 2">Es01</strain>
    </source>
</reference>
<dbReference type="EMBL" id="JAWMWH010000001">
    <property type="protein sequence ID" value="MEJ6399769.1"/>
    <property type="molecule type" value="Genomic_DNA"/>
</dbReference>